<evidence type="ECO:0000256" key="1">
    <source>
        <dbReference type="SAM" id="Phobius"/>
    </source>
</evidence>
<dbReference type="Proteomes" id="UP000272400">
    <property type="component" value="Unassembled WGS sequence"/>
</dbReference>
<keyword evidence="3" id="KW-1185">Reference proteome</keyword>
<feature type="transmembrane region" description="Helical" evidence="1">
    <location>
        <begin position="307"/>
        <end position="332"/>
    </location>
</feature>
<feature type="transmembrane region" description="Helical" evidence="1">
    <location>
        <begin position="510"/>
        <end position="529"/>
    </location>
</feature>
<feature type="transmembrane region" description="Helical" evidence="1">
    <location>
        <begin position="131"/>
        <end position="158"/>
    </location>
</feature>
<feature type="transmembrane region" description="Helical" evidence="1">
    <location>
        <begin position="371"/>
        <end position="396"/>
    </location>
</feature>
<dbReference type="RefSeq" id="WP_123664333.1">
    <property type="nucleotide sequence ID" value="NZ_RJKE01000001.1"/>
</dbReference>
<evidence type="ECO:0000313" key="2">
    <source>
        <dbReference type="EMBL" id="ROO84759.1"/>
    </source>
</evidence>
<dbReference type="AlphaFoldDB" id="A0A3N1CTW5"/>
<feature type="transmembrane region" description="Helical" evidence="1">
    <location>
        <begin position="276"/>
        <end position="295"/>
    </location>
</feature>
<protein>
    <submittedName>
        <fullName evidence="2">ABC-2 type transport system permease protein</fullName>
    </submittedName>
</protein>
<evidence type="ECO:0000313" key="3">
    <source>
        <dbReference type="Proteomes" id="UP000272400"/>
    </source>
</evidence>
<feature type="transmembrane region" description="Helical" evidence="1">
    <location>
        <begin position="344"/>
        <end position="365"/>
    </location>
</feature>
<name>A0A3N1CTW5_9ACTN</name>
<dbReference type="OrthoDB" id="2955510at2"/>
<feature type="transmembrane region" description="Helical" evidence="1">
    <location>
        <begin position="417"/>
        <end position="438"/>
    </location>
</feature>
<comment type="caution">
    <text evidence="2">The sequence shown here is derived from an EMBL/GenBank/DDBJ whole genome shotgun (WGS) entry which is preliminary data.</text>
</comment>
<feature type="transmembrane region" description="Helical" evidence="1">
    <location>
        <begin position="549"/>
        <end position="570"/>
    </location>
</feature>
<keyword evidence="1" id="KW-0812">Transmembrane</keyword>
<sequence length="595" mass="61120">MAVALTMARMRLAVLRHASEGGQGSLTSTGVSLGALCAAGTLYLAATARPEALAAAYALWTAGWTLGPMAMGGGDETLRPEHFALLGLRRRALATGLLAAAFTGFAPLISLAALLGLVVSGAREGPVPALVAAPALVLQLASFVLLSKVATGLLGLALRTRWGALAAGLANGALLAGLSQIWVFLAYFGERGVPAVVWWLPSGWGLRAVEGDPRALAGLALLDVLLLTVWAGLLALGTGRPRKMGRPRRPLKATTPTGAVIAKEVRTWTRDLARTYHLVFALSFGVCFGACPLLIGWEGMLPYAGPLFVIMAASLTSNLYGTDGTALWLTVMTPGGGDVRGRQVAWLAVVGPAAVAVTGVTTWLAGAPWPFVLAVLPALLGGATGLVPLLSVYGLVPGTDPHRRGGNPLRLGEDNGGLTGLAYLTLALVALAGLPAGFAALSYGWAGVPVGVATGALCAVVLGRLAARRLAARGPELLHAMRTGRRPKPERARTFAVLPAPRRALVSTGFLLGMIALFPQGIVAGIFAAQGIERHTWFLATYPDAGLRLPVAGGMAALGLVLLGCAALGVRRLAGRDISGRAPRRVRRGPDGAGP</sequence>
<reference evidence="2 3" key="1">
    <citation type="submission" date="2018-11" db="EMBL/GenBank/DDBJ databases">
        <title>Sequencing the genomes of 1000 actinobacteria strains.</title>
        <authorList>
            <person name="Klenk H.-P."/>
        </authorList>
    </citation>
    <scope>NUCLEOTIDE SEQUENCE [LARGE SCALE GENOMIC DNA]</scope>
    <source>
        <strain evidence="2 3">DSM 44254</strain>
    </source>
</reference>
<accession>A0A3N1CTW5</accession>
<feature type="transmembrane region" description="Helical" evidence="1">
    <location>
        <begin position="165"/>
        <end position="188"/>
    </location>
</feature>
<gene>
    <name evidence="2" type="ORF">EDD29_2287</name>
</gene>
<keyword evidence="1" id="KW-1133">Transmembrane helix</keyword>
<keyword evidence="1" id="KW-0472">Membrane</keyword>
<dbReference type="EMBL" id="RJKE01000001">
    <property type="protein sequence ID" value="ROO84759.1"/>
    <property type="molecule type" value="Genomic_DNA"/>
</dbReference>
<proteinExistence type="predicted"/>
<feature type="transmembrane region" description="Helical" evidence="1">
    <location>
        <begin position="215"/>
        <end position="239"/>
    </location>
</feature>
<feature type="transmembrane region" description="Helical" evidence="1">
    <location>
        <begin position="92"/>
        <end position="119"/>
    </location>
</feature>
<organism evidence="2 3">
    <name type="scientific">Actinocorallia herbida</name>
    <dbReference type="NCBI Taxonomy" id="58109"/>
    <lineage>
        <taxon>Bacteria</taxon>
        <taxon>Bacillati</taxon>
        <taxon>Actinomycetota</taxon>
        <taxon>Actinomycetes</taxon>
        <taxon>Streptosporangiales</taxon>
        <taxon>Thermomonosporaceae</taxon>
        <taxon>Actinocorallia</taxon>
    </lineage>
</organism>
<feature type="transmembrane region" description="Helical" evidence="1">
    <location>
        <begin position="444"/>
        <end position="467"/>
    </location>
</feature>